<reference evidence="2" key="1">
    <citation type="submission" date="2020-07" db="EMBL/GenBank/DDBJ databases">
        <title>The High-quality genome of the commercially important snow crab, Chionoecetes opilio.</title>
        <authorList>
            <person name="Jeong J.-H."/>
            <person name="Ryu S."/>
        </authorList>
    </citation>
    <scope>NUCLEOTIDE SEQUENCE</scope>
    <source>
        <strain evidence="2">MADBK_172401_WGS</strain>
        <tissue evidence="2">Digestive gland</tissue>
    </source>
</reference>
<accession>A0A8J4YL18</accession>
<protein>
    <submittedName>
        <fullName evidence="2">Uncharacterized protein</fullName>
    </submittedName>
</protein>
<dbReference type="Proteomes" id="UP000770661">
    <property type="component" value="Unassembled WGS sequence"/>
</dbReference>
<sequence length="174" mass="18442">MYCSVSQGLAHVGQKQGVQRRSALGQARPLNHCLRPLKWGPPDRGAEEEGGGCPLRATSGLERRQSGNVRGSKGRCRGQAGLRERGRTVCGGSRGTDAVPTGQPPLGPSQRMTSDLIQRGHMDLPSYPQPPYQRSGCPTEGNYNPPRGGLNSQIEGRAGNIRDATHGKHVGSGA</sequence>
<dbReference type="EMBL" id="JACEEZ010000469">
    <property type="protein sequence ID" value="KAG0730152.1"/>
    <property type="molecule type" value="Genomic_DNA"/>
</dbReference>
<name>A0A8J4YL18_CHIOP</name>
<dbReference type="AlphaFoldDB" id="A0A8J4YL18"/>
<evidence type="ECO:0000313" key="2">
    <source>
        <dbReference type="EMBL" id="KAG0730152.1"/>
    </source>
</evidence>
<organism evidence="2 3">
    <name type="scientific">Chionoecetes opilio</name>
    <name type="common">Atlantic snow crab</name>
    <name type="synonym">Cancer opilio</name>
    <dbReference type="NCBI Taxonomy" id="41210"/>
    <lineage>
        <taxon>Eukaryota</taxon>
        <taxon>Metazoa</taxon>
        <taxon>Ecdysozoa</taxon>
        <taxon>Arthropoda</taxon>
        <taxon>Crustacea</taxon>
        <taxon>Multicrustacea</taxon>
        <taxon>Malacostraca</taxon>
        <taxon>Eumalacostraca</taxon>
        <taxon>Eucarida</taxon>
        <taxon>Decapoda</taxon>
        <taxon>Pleocyemata</taxon>
        <taxon>Brachyura</taxon>
        <taxon>Eubrachyura</taxon>
        <taxon>Majoidea</taxon>
        <taxon>Majidae</taxon>
        <taxon>Chionoecetes</taxon>
    </lineage>
</organism>
<gene>
    <name evidence="2" type="ORF">GWK47_028855</name>
</gene>
<proteinExistence type="predicted"/>
<feature type="region of interest" description="Disordered" evidence="1">
    <location>
        <begin position="41"/>
        <end position="174"/>
    </location>
</feature>
<evidence type="ECO:0000313" key="3">
    <source>
        <dbReference type="Proteomes" id="UP000770661"/>
    </source>
</evidence>
<evidence type="ECO:0000256" key="1">
    <source>
        <dbReference type="SAM" id="MobiDB-lite"/>
    </source>
</evidence>
<keyword evidence="3" id="KW-1185">Reference proteome</keyword>
<comment type="caution">
    <text evidence="2">The sequence shown here is derived from an EMBL/GenBank/DDBJ whole genome shotgun (WGS) entry which is preliminary data.</text>
</comment>